<dbReference type="HOGENOM" id="CLU_147392_0_0_11"/>
<dbReference type="eggNOG" id="ENOG50331T0">
    <property type="taxonomic scope" value="Bacteria"/>
</dbReference>
<dbReference type="Proteomes" id="UP000006820">
    <property type="component" value="Chromosome"/>
</dbReference>
<dbReference type="Pfam" id="PF14534">
    <property type="entry name" value="DUF4440"/>
    <property type="match status" value="1"/>
</dbReference>
<feature type="domain" description="DUF4440" evidence="1">
    <location>
        <begin position="23"/>
        <end position="128"/>
    </location>
</feature>
<organism evidence="2 3">
    <name type="scientific">Nocardia farcinica (strain IFM 10152)</name>
    <dbReference type="NCBI Taxonomy" id="247156"/>
    <lineage>
        <taxon>Bacteria</taxon>
        <taxon>Bacillati</taxon>
        <taxon>Actinomycetota</taxon>
        <taxon>Actinomycetes</taxon>
        <taxon>Mycobacteriales</taxon>
        <taxon>Nocardiaceae</taxon>
        <taxon>Nocardia</taxon>
    </lineage>
</organism>
<name>Q5YUX5_NOCFA</name>
<evidence type="ECO:0000313" key="3">
    <source>
        <dbReference type="Proteomes" id="UP000006820"/>
    </source>
</evidence>
<dbReference type="EMBL" id="AP006618">
    <property type="protein sequence ID" value="BAD58016.1"/>
    <property type="molecule type" value="Genomic_DNA"/>
</dbReference>
<dbReference type="STRING" id="247156.NFA_31690"/>
<dbReference type="SUPFAM" id="SSF54427">
    <property type="entry name" value="NTF2-like"/>
    <property type="match status" value="1"/>
</dbReference>
<evidence type="ECO:0000259" key="1">
    <source>
        <dbReference type="Pfam" id="PF14534"/>
    </source>
</evidence>
<gene>
    <name evidence="2" type="ordered locus">NFA_31690</name>
</gene>
<dbReference type="InterPro" id="IPR032710">
    <property type="entry name" value="NTF2-like_dom_sf"/>
</dbReference>
<protein>
    <recommendedName>
        <fullName evidence="1">DUF4440 domain-containing protein</fullName>
    </recommendedName>
</protein>
<keyword evidence="3" id="KW-1185">Reference proteome</keyword>
<reference evidence="2 3" key="1">
    <citation type="journal article" date="2004" name="Proc. Natl. Acad. Sci. U.S.A.">
        <title>The complete genomic sequence of Nocardia farcinica IFM 10152.</title>
        <authorList>
            <person name="Ishikawa J."/>
            <person name="Yamashita A."/>
            <person name="Mikami Y."/>
            <person name="Hoshino Y."/>
            <person name="Kurita H."/>
            <person name="Hotta K."/>
            <person name="Shiba T."/>
            <person name="Hattori M."/>
        </authorList>
    </citation>
    <scope>NUCLEOTIDE SEQUENCE [LARGE SCALE GENOMIC DNA]</scope>
    <source>
        <strain evidence="2 3">IFM 10152</strain>
    </source>
</reference>
<sequence>MTRERHARGYSAGMTDTDVLDELLAVERAGWDALCASTGARFYGAVMTDDAVMVLANGMILDRDGVVAALEHAPPWRTYEIREPRVIDAGSESAVLVYLGIGYRDAAEPAFRGWMTSVYRRTADGWRLAAYQQTELAEDR</sequence>
<accession>Q5YUX5</accession>
<proteinExistence type="predicted"/>
<dbReference type="KEGG" id="nfa:NFA_31690"/>
<dbReference type="InterPro" id="IPR027843">
    <property type="entry name" value="DUF4440"/>
</dbReference>
<dbReference type="Gene3D" id="3.10.450.50">
    <property type="match status" value="1"/>
</dbReference>
<evidence type="ECO:0000313" key="2">
    <source>
        <dbReference type="EMBL" id="BAD58016.1"/>
    </source>
</evidence>
<dbReference type="AlphaFoldDB" id="Q5YUX5"/>